<evidence type="ECO:0000313" key="1">
    <source>
        <dbReference type="EMBL" id="AWV89892.1"/>
    </source>
</evidence>
<gene>
    <name evidence="1" type="ORF">DN745_11300</name>
</gene>
<dbReference type="KEGG" id="bsed:DN745_11300"/>
<organism evidence="1 2">
    <name type="scientific">Bradymonas sediminis</name>
    <dbReference type="NCBI Taxonomy" id="1548548"/>
    <lineage>
        <taxon>Bacteria</taxon>
        <taxon>Deltaproteobacteria</taxon>
        <taxon>Bradymonadales</taxon>
        <taxon>Bradymonadaceae</taxon>
        <taxon>Bradymonas</taxon>
    </lineage>
</organism>
<accession>A0A2Z4FLT3</accession>
<evidence type="ECO:0000313" key="2">
    <source>
        <dbReference type="Proteomes" id="UP000249799"/>
    </source>
</evidence>
<dbReference type="AlphaFoldDB" id="A0A2Z4FLT3"/>
<proteinExistence type="predicted"/>
<sequence>MTRITAPTATWRTWRQDDTTWKQQFVPLTGVEAIYAWESGNGRYHFGLRGRWGQAVTPGTDTEWAWETLWQAEARAEIILLSINDQPLSIPLRFELDKRGDTALDWRAFAGLRISFQTGS</sequence>
<dbReference type="EMBL" id="CP030032">
    <property type="protein sequence ID" value="AWV89892.1"/>
    <property type="molecule type" value="Genomic_DNA"/>
</dbReference>
<dbReference type="Proteomes" id="UP000249799">
    <property type="component" value="Chromosome"/>
</dbReference>
<keyword evidence="2" id="KW-1185">Reference proteome</keyword>
<protein>
    <submittedName>
        <fullName evidence="1">Uncharacterized protein</fullName>
    </submittedName>
</protein>
<dbReference type="OrthoDB" id="5523121at2"/>
<reference evidence="1 2" key="1">
    <citation type="submission" date="2018-06" db="EMBL/GenBank/DDBJ databases">
        <title>Lujinxingia sediminis gen. nov. sp. nov., a new facultative anaerobic member of the class Deltaproteobacteria, and proposal of Lujinxingaceae fam. nov.</title>
        <authorList>
            <person name="Guo L.-Y."/>
            <person name="Li C.-M."/>
            <person name="Wang S."/>
            <person name="Du Z.-J."/>
        </authorList>
    </citation>
    <scope>NUCLEOTIDE SEQUENCE [LARGE SCALE GENOMIC DNA]</scope>
    <source>
        <strain evidence="1 2">FA350</strain>
    </source>
</reference>
<dbReference type="RefSeq" id="WP_111334905.1">
    <property type="nucleotide sequence ID" value="NZ_CP030032.1"/>
</dbReference>
<name>A0A2Z4FLT3_9DELT</name>